<accession>A0A2T5XY94</accession>
<evidence type="ECO:0000313" key="1">
    <source>
        <dbReference type="EMBL" id="PTX08499.1"/>
    </source>
</evidence>
<name>A0A2T5XY94_9FLAO</name>
<protein>
    <submittedName>
        <fullName evidence="1">Uncharacterized protein</fullName>
    </submittedName>
</protein>
<reference evidence="1 2" key="1">
    <citation type="submission" date="2018-04" db="EMBL/GenBank/DDBJ databases">
        <title>Genomic Encyclopedia of Archaeal and Bacterial Type Strains, Phase II (KMG-II): from individual species to whole genera.</title>
        <authorList>
            <person name="Goeker M."/>
        </authorList>
    </citation>
    <scope>NUCLEOTIDE SEQUENCE [LARGE SCALE GENOMIC DNA]</scope>
    <source>
        <strain evidence="1 2">DSM 22902</strain>
    </source>
</reference>
<organism evidence="1 2">
    <name type="scientific">Capnocytophaga leadbetteri</name>
    <dbReference type="NCBI Taxonomy" id="327575"/>
    <lineage>
        <taxon>Bacteria</taxon>
        <taxon>Pseudomonadati</taxon>
        <taxon>Bacteroidota</taxon>
        <taxon>Flavobacteriia</taxon>
        <taxon>Flavobacteriales</taxon>
        <taxon>Flavobacteriaceae</taxon>
        <taxon>Capnocytophaga</taxon>
    </lineage>
</organism>
<dbReference type="Proteomes" id="UP000243985">
    <property type="component" value="Unassembled WGS sequence"/>
</dbReference>
<dbReference type="AlphaFoldDB" id="A0A2T5XY94"/>
<evidence type="ECO:0000313" key="2">
    <source>
        <dbReference type="Proteomes" id="UP000243985"/>
    </source>
</evidence>
<comment type="caution">
    <text evidence="1">The sequence shown here is derived from an EMBL/GenBank/DDBJ whole genome shotgun (WGS) entry which is preliminary data.</text>
</comment>
<dbReference type="GeneID" id="84579572"/>
<proteinExistence type="predicted"/>
<dbReference type="RefSeq" id="WP_107780531.1">
    <property type="nucleotide sequence ID" value="NZ_QBKG01000001.1"/>
</dbReference>
<sequence length="268" mass="30519">MMSLLDVFVIFAYYHKAKVSSSYKGKITNQQLDNNYILEKIREIEQYHSSALHWNLNELTQNFHSIIDKAKTAYISIEQSTGIALHNVAGLDSFKDKIGTDVSSFMEFSRQKAKEAQRRESTTLQPKERLGDFSKANVTITNYLGGKYFFTVDEVTFSENTIFLTECKHSKKGILPSMSDIKDGLIKMILYTNLKEVAIDDVPAQSKAVLKLTSEQLKGKRITSEGTDEELDSFYQENAIRAILQKRIELLFKEAKENNFIVSIEGSI</sequence>
<gene>
    <name evidence="1" type="ORF">C8P65_101164</name>
</gene>
<dbReference type="EMBL" id="QBKG01000001">
    <property type="protein sequence ID" value="PTX08499.1"/>
    <property type="molecule type" value="Genomic_DNA"/>
</dbReference>